<feature type="site" description="Participates in the substrate recognition with KAPA and in a stacking interaction with the adenine ring of SAM" evidence="9">
    <location>
        <position position="15"/>
    </location>
</feature>
<evidence type="ECO:0000313" key="11">
    <source>
        <dbReference type="Proteomes" id="UP001168642"/>
    </source>
</evidence>
<sequence>MDLNKRDQKHLWHPLTQHKMTKDHLAIAKAEGVYLFDEDGNKYIDAISSWYTCVYGHCHPYVVKKVTEQVSKLDQVVFAGFTHEPAVELSEKLMEILPSNQQKIFFSDNGSTTVDIAMKMSLQYHFNQGKKKLRMIAFENAFHGDTFGAMSVSGLDVYNGPFEEVVLTIDRIDVPNQNNLEQVTAAFTEIVSSGEVACFVFEPLVQGANCMQMHEAKYLDMLIEIAQKHDVICVADEVMTGFGKTGNIFASEELMNMPDIMCLSKALTAGMVPMGLTTCTQKIYDAFYADEVAKGFFHGHTYSANPITCAAAIASIELIQSDEIQQGIKMIHANHVKFSEFIKDHARVENIRVKGVILAIDLAVSIDRYGKDRNAIFNYFMDKGIYLRPLGNTLYIVPPYITKEEELKFIYDEIHQYINTL</sequence>
<dbReference type="CDD" id="cd00610">
    <property type="entry name" value="OAT_like"/>
    <property type="match status" value="1"/>
</dbReference>
<dbReference type="InterPro" id="IPR015424">
    <property type="entry name" value="PyrdxlP-dep_Trfase"/>
</dbReference>
<keyword evidence="6 9" id="KW-0093">Biotin biosynthesis</keyword>
<dbReference type="InterPro" id="IPR005814">
    <property type="entry name" value="Aminotrans_3"/>
</dbReference>
<evidence type="ECO:0000256" key="8">
    <source>
        <dbReference type="ARBA" id="ARBA00048449"/>
    </source>
</evidence>
<dbReference type="SUPFAM" id="SSF53383">
    <property type="entry name" value="PLP-dependent transferases"/>
    <property type="match status" value="1"/>
</dbReference>
<keyword evidence="4 9" id="KW-0808">Transferase</keyword>
<keyword evidence="7 9" id="KW-0663">Pyridoxal phosphate</keyword>
<accession>A0ABT8VP26</accession>
<comment type="subcellular location">
    <subcellularLocation>
        <location evidence="9">Cytoplasm</location>
    </subcellularLocation>
</comment>
<comment type="cofactor">
    <cofactor evidence="1 9">
        <name>pyridoxal 5'-phosphate</name>
        <dbReference type="ChEBI" id="CHEBI:597326"/>
    </cofactor>
</comment>
<keyword evidence="11" id="KW-1185">Reference proteome</keyword>
<evidence type="ECO:0000256" key="1">
    <source>
        <dbReference type="ARBA" id="ARBA00001933"/>
    </source>
</evidence>
<dbReference type="PIRSF" id="PIRSF000521">
    <property type="entry name" value="Transaminase_4ab_Lys_Orn"/>
    <property type="match status" value="1"/>
</dbReference>
<dbReference type="Pfam" id="PF00202">
    <property type="entry name" value="Aminotran_3"/>
    <property type="match status" value="1"/>
</dbReference>
<dbReference type="EMBL" id="JAUMIT010000001">
    <property type="protein sequence ID" value="MDO3693724.1"/>
    <property type="molecule type" value="Genomic_DNA"/>
</dbReference>
<evidence type="ECO:0000313" key="10">
    <source>
        <dbReference type="EMBL" id="MDO3693724.1"/>
    </source>
</evidence>
<dbReference type="EC" id="2.6.1.62" evidence="9"/>
<comment type="function">
    <text evidence="9">Catalyzes the transfer of the alpha-amino group from S-adenosyl-L-methionine (SAM) to 7-keto-8-aminopelargonic acid (KAPA) to form 7,8-diaminopelargonic acid (DAPA). It is the only aminotransferase known to utilize SAM as an amino donor.</text>
</comment>
<dbReference type="Gene3D" id="3.40.640.10">
    <property type="entry name" value="Type I PLP-dependent aspartate aminotransferase-like (Major domain)"/>
    <property type="match status" value="1"/>
</dbReference>
<gene>
    <name evidence="9 10" type="primary">bioA</name>
    <name evidence="10" type="ORF">QVZ41_02540</name>
</gene>
<evidence type="ECO:0000256" key="3">
    <source>
        <dbReference type="ARBA" id="ARBA00022576"/>
    </source>
</evidence>
<feature type="modified residue" description="N6-(pyridoxal phosphate)lysine" evidence="9">
    <location>
        <position position="265"/>
    </location>
</feature>
<comment type="caution">
    <text evidence="10">The sequence shown here is derived from an EMBL/GenBank/DDBJ whole genome shotgun (WGS) entry which is preliminary data.</text>
</comment>
<keyword evidence="9" id="KW-0963">Cytoplasm</keyword>
<dbReference type="HAMAP" id="MF_00834">
    <property type="entry name" value="BioA"/>
    <property type="match status" value="1"/>
</dbReference>
<evidence type="ECO:0000256" key="7">
    <source>
        <dbReference type="ARBA" id="ARBA00022898"/>
    </source>
</evidence>
<proteinExistence type="inferred from homology"/>
<dbReference type="PANTHER" id="PTHR42684">
    <property type="entry name" value="ADENOSYLMETHIONINE-8-AMINO-7-OXONONANOATE AMINOTRANSFERASE"/>
    <property type="match status" value="1"/>
</dbReference>
<dbReference type="Proteomes" id="UP001168642">
    <property type="component" value="Unassembled WGS sequence"/>
</dbReference>
<evidence type="ECO:0000256" key="6">
    <source>
        <dbReference type="ARBA" id="ARBA00022756"/>
    </source>
</evidence>
<reference evidence="10" key="1">
    <citation type="submission" date="2023-07" db="EMBL/GenBank/DDBJ databases">
        <title>Wenyingzhuangia sp. chi5 genome sequencing and assembly.</title>
        <authorList>
            <person name="Park S."/>
        </authorList>
    </citation>
    <scope>NUCLEOTIDE SEQUENCE</scope>
    <source>
        <strain evidence="10">Chi5</strain>
    </source>
</reference>
<dbReference type="RefSeq" id="WP_302882976.1">
    <property type="nucleotide sequence ID" value="NZ_JAUMIT010000001.1"/>
</dbReference>
<dbReference type="Gene3D" id="3.90.1150.10">
    <property type="entry name" value="Aspartate Aminotransferase, domain 1"/>
    <property type="match status" value="1"/>
</dbReference>
<dbReference type="InterPro" id="IPR015422">
    <property type="entry name" value="PyrdxlP-dep_Trfase_small"/>
</dbReference>
<feature type="binding site" evidence="9">
    <location>
        <begin position="300"/>
        <end position="301"/>
    </location>
    <ligand>
        <name>pyridoxal 5'-phosphate</name>
        <dbReference type="ChEBI" id="CHEBI:597326"/>
    </ligand>
</feature>
<comment type="caution">
    <text evidence="9">Lacks conserved residue(s) required for the propagation of feature annotation.</text>
</comment>
<evidence type="ECO:0000256" key="4">
    <source>
        <dbReference type="ARBA" id="ARBA00022679"/>
    </source>
</evidence>
<comment type="similarity">
    <text evidence="9">Belongs to the class-III pyridoxal-phosphate-dependent aminotransferase family. BioA subfamily.</text>
</comment>
<name>A0ABT8VP26_9FLAO</name>
<dbReference type="NCBIfam" id="TIGR00508">
    <property type="entry name" value="bioA"/>
    <property type="match status" value="1"/>
</dbReference>
<evidence type="ECO:0000256" key="9">
    <source>
        <dbReference type="HAMAP-Rule" id="MF_00834"/>
    </source>
</evidence>
<protein>
    <recommendedName>
        <fullName evidence="9">Adenosylmethionine-8-amino-7-oxononanoate aminotransferase</fullName>
        <ecNumber evidence="9">2.6.1.62</ecNumber>
    </recommendedName>
    <alternativeName>
        <fullName evidence="9">7,8-diamino-pelargonic acid aminotransferase</fullName>
        <shortName evidence="9">DAPA AT</shortName>
        <shortName evidence="9">DAPA aminotransferase</shortName>
    </alternativeName>
    <alternativeName>
        <fullName evidence="9">7,8-diaminononanoate synthase</fullName>
        <shortName evidence="9">DANS</shortName>
    </alternativeName>
    <alternativeName>
        <fullName evidence="9">Diaminopelargonic acid synthase</fullName>
    </alternativeName>
</protein>
<feature type="binding site" evidence="9">
    <location>
        <position position="388"/>
    </location>
    <ligand>
        <name>substrate</name>
    </ligand>
</feature>
<evidence type="ECO:0000256" key="2">
    <source>
        <dbReference type="ARBA" id="ARBA00005063"/>
    </source>
</evidence>
<feature type="binding site" evidence="9">
    <location>
        <position position="50"/>
    </location>
    <ligand>
        <name>substrate</name>
    </ligand>
</feature>
<evidence type="ECO:0000256" key="5">
    <source>
        <dbReference type="ARBA" id="ARBA00022691"/>
    </source>
</evidence>
<feature type="binding site" evidence="9">
    <location>
        <begin position="110"/>
        <end position="111"/>
    </location>
    <ligand>
        <name>pyridoxal 5'-phosphate</name>
        <dbReference type="ChEBI" id="CHEBI:597326"/>
    </ligand>
</feature>
<dbReference type="PANTHER" id="PTHR42684:SF3">
    <property type="entry name" value="ADENOSYLMETHIONINE-8-AMINO-7-OXONONANOATE AMINOTRANSFERASE"/>
    <property type="match status" value="1"/>
</dbReference>
<organism evidence="10 11">
    <name type="scientific">Wenyingzhuangia gilva</name>
    <dbReference type="NCBI Taxonomy" id="3057677"/>
    <lineage>
        <taxon>Bacteria</taxon>
        <taxon>Pseudomonadati</taxon>
        <taxon>Bacteroidota</taxon>
        <taxon>Flavobacteriia</taxon>
        <taxon>Flavobacteriales</taxon>
        <taxon>Flavobacteriaceae</taxon>
        <taxon>Wenyingzhuangia</taxon>
    </lineage>
</organism>
<dbReference type="InterPro" id="IPR015421">
    <property type="entry name" value="PyrdxlP-dep_Trfase_major"/>
</dbReference>
<feature type="binding site" evidence="9">
    <location>
        <position position="299"/>
    </location>
    <ligand>
        <name>substrate</name>
    </ligand>
</feature>
<feature type="binding site" evidence="9">
    <location>
        <position position="236"/>
    </location>
    <ligand>
        <name>pyridoxal 5'-phosphate</name>
        <dbReference type="ChEBI" id="CHEBI:597326"/>
    </ligand>
</feature>
<comment type="catalytic activity">
    <reaction evidence="8 9">
        <text>(8S)-8-amino-7-oxononanoate + S-adenosyl-L-methionine = S-adenosyl-4-methylsulfanyl-2-oxobutanoate + (7R,8S)-7,8-diammoniononanoate</text>
        <dbReference type="Rhea" id="RHEA:16861"/>
        <dbReference type="ChEBI" id="CHEBI:16490"/>
        <dbReference type="ChEBI" id="CHEBI:59789"/>
        <dbReference type="ChEBI" id="CHEBI:149468"/>
        <dbReference type="ChEBI" id="CHEBI:149469"/>
        <dbReference type="EC" id="2.6.1.62"/>
    </reaction>
</comment>
<comment type="pathway">
    <text evidence="2 9">Cofactor biosynthesis; biotin biosynthesis; 7,8-diaminononanoate from 8-amino-7-oxononanoate (SAM route): step 1/1.</text>
</comment>
<dbReference type="GO" id="GO:0004015">
    <property type="term" value="F:adenosylmethionine-8-amino-7-oxononanoate transaminase activity"/>
    <property type="evidence" value="ECO:0007669"/>
    <property type="project" value="UniProtKB-EC"/>
</dbReference>
<keyword evidence="5 9" id="KW-0949">S-adenosyl-L-methionine</keyword>
<comment type="subunit">
    <text evidence="9">Homodimer.</text>
</comment>
<feature type="binding site" evidence="9">
    <location>
        <position position="265"/>
    </location>
    <ligand>
        <name>substrate</name>
    </ligand>
</feature>
<keyword evidence="3 9" id="KW-0032">Aminotransferase</keyword>
<dbReference type="NCBIfam" id="NF004624">
    <property type="entry name" value="PRK05964.1"/>
    <property type="match status" value="1"/>
</dbReference>
<dbReference type="InterPro" id="IPR005815">
    <property type="entry name" value="BioA"/>
</dbReference>